<evidence type="ECO:0000313" key="3">
    <source>
        <dbReference type="Proteomes" id="UP000320239"/>
    </source>
</evidence>
<reference evidence="2 3" key="1">
    <citation type="submission" date="2019-06" db="EMBL/GenBank/DDBJ databases">
        <title>Sequencing the genomes of 1000 actinobacteria strains.</title>
        <authorList>
            <person name="Klenk H.-P."/>
        </authorList>
    </citation>
    <scope>NUCLEOTIDE SEQUENCE [LARGE SCALE GENOMIC DNA]</scope>
    <source>
        <strain evidence="2 3">DSM 43866</strain>
    </source>
</reference>
<evidence type="ECO:0000256" key="1">
    <source>
        <dbReference type="SAM" id="MobiDB-lite"/>
    </source>
</evidence>
<feature type="region of interest" description="Disordered" evidence="1">
    <location>
        <begin position="75"/>
        <end position="117"/>
    </location>
</feature>
<dbReference type="Proteomes" id="UP000320239">
    <property type="component" value="Unassembled WGS sequence"/>
</dbReference>
<name>A0A561WAE9_ACTTI</name>
<dbReference type="EMBL" id="VIWY01000003">
    <property type="protein sequence ID" value="TWG20829.1"/>
    <property type="molecule type" value="Genomic_DNA"/>
</dbReference>
<sequence>MRRGMPLTPARTVPDWRRRLDRLGARTMTAVGDWLAPRARAAPSEPRISALVAAVAVAGGVLPILVMAVTWATRPEPARPEPPCRAPRQPAGYVLADRPGEDRYRPGRQCNSAGAENTVERSGTGRYLVVLGRLGRAGGVAEVTAVTRDDRICTLLDWHPDGADELLRVNCFDRAGKPADSGFTARWHLGAGAGAAAYLRLGDPGRTSQTVDDEYSHNGRGGTNSADREDTGSYVVHFGSMDDVDGGTVKVTPVADAATVCEVQRWFAYPEGRNLAVRVRCRDVTGQPVDSRFAITFAAGPDAVHGGYLRADRPGEARYTPRGPFQLNRAGQASVVTRTGRGQYRVGLGGLPGTGDLQVTPYDTAASCVIGPDDDAVHVICHAPSGARADAGFLLIARR</sequence>
<evidence type="ECO:0000313" key="2">
    <source>
        <dbReference type="EMBL" id="TWG20829.1"/>
    </source>
</evidence>
<protein>
    <submittedName>
        <fullName evidence="2">Uncharacterized protein</fullName>
    </submittedName>
</protein>
<proteinExistence type="predicted"/>
<keyword evidence="3" id="KW-1185">Reference proteome</keyword>
<accession>A0A561WAE9</accession>
<organism evidence="2 3">
    <name type="scientific">Actinoplanes teichomyceticus</name>
    <dbReference type="NCBI Taxonomy" id="1867"/>
    <lineage>
        <taxon>Bacteria</taxon>
        <taxon>Bacillati</taxon>
        <taxon>Actinomycetota</taxon>
        <taxon>Actinomycetes</taxon>
        <taxon>Micromonosporales</taxon>
        <taxon>Micromonosporaceae</taxon>
        <taxon>Actinoplanes</taxon>
    </lineage>
</organism>
<feature type="region of interest" description="Disordered" evidence="1">
    <location>
        <begin position="207"/>
        <end position="230"/>
    </location>
</feature>
<gene>
    <name evidence="2" type="ORF">FHX34_103358</name>
</gene>
<comment type="caution">
    <text evidence="2">The sequence shown here is derived from an EMBL/GenBank/DDBJ whole genome shotgun (WGS) entry which is preliminary data.</text>
</comment>
<dbReference type="AlphaFoldDB" id="A0A561WAE9"/>